<reference evidence="2 3" key="1">
    <citation type="submission" date="2019-05" db="EMBL/GenBank/DDBJ databases">
        <title>Another draft genome of Portunus trituberculatus and its Hox gene families provides insights of decapod evolution.</title>
        <authorList>
            <person name="Jeong J.-H."/>
            <person name="Song I."/>
            <person name="Kim S."/>
            <person name="Choi T."/>
            <person name="Kim D."/>
            <person name="Ryu S."/>
            <person name="Kim W."/>
        </authorList>
    </citation>
    <scope>NUCLEOTIDE SEQUENCE [LARGE SCALE GENOMIC DNA]</scope>
    <source>
        <tissue evidence="2">Muscle</tissue>
    </source>
</reference>
<evidence type="ECO:0000256" key="1">
    <source>
        <dbReference type="SAM" id="MobiDB-lite"/>
    </source>
</evidence>
<proteinExistence type="predicted"/>
<dbReference type="Proteomes" id="UP000324222">
    <property type="component" value="Unassembled WGS sequence"/>
</dbReference>
<feature type="compositionally biased region" description="Basic and acidic residues" evidence="1">
    <location>
        <begin position="185"/>
        <end position="200"/>
    </location>
</feature>
<sequence length="268" mass="29872">MMTKLRLAAVMEVTSLALRRNSGDSVWYMATAMAMRYMMTLTTAASTTSSCEGCAEGRKDESKEASPQKDMAMEKKTVMGLSKRKVMRELRHESFSFQKSHSLSQSGHMMMEPVLLDSWLQISVLLANKDISTNINICQKQNEISKHLHRTPPTRQYTTPTPLTLHINHSPRLVEVGEHDEEAADESKGSQHSSRNEHLGVEAQPGEVESHLVPEVAAHHVNISYKLNGKCAIGYTVKRSVRGLTTTTDRPDTDSCQLRQSTLVTPAH</sequence>
<feature type="region of interest" description="Disordered" evidence="1">
    <location>
        <begin position="50"/>
        <end position="71"/>
    </location>
</feature>
<comment type="caution">
    <text evidence="2">The sequence shown here is derived from an EMBL/GenBank/DDBJ whole genome shotgun (WGS) entry which is preliminary data.</text>
</comment>
<protein>
    <submittedName>
        <fullName evidence="2">Uncharacterized protein</fullName>
    </submittedName>
</protein>
<feature type="compositionally biased region" description="Basic and acidic residues" evidence="1">
    <location>
        <begin position="55"/>
        <end position="71"/>
    </location>
</feature>
<accession>A0A5B7D8E7</accession>
<evidence type="ECO:0000313" key="2">
    <source>
        <dbReference type="EMBL" id="MPC17497.1"/>
    </source>
</evidence>
<dbReference type="AlphaFoldDB" id="A0A5B7D8E7"/>
<feature type="region of interest" description="Disordered" evidence="1">
    <location>
        <begin position="178"/>
        <end position="208"/>
    </location>
</feature>
<organism evidence="2 3">
    <name type="scientific">Portunus trituberculatus</name>
    <name type="common">Swimming crab</name>
    <name type="synonym">Neptunus trituberculatus</name>
    <dbReference type="NCBI Taxonomy" id="210409"/>
    <lineage>
        <taxon>Eukaryota</taxon>
        <taxon>Metazoa</taxon>
        <taxon>Ecdysozoa</taxon>
        <taxon>Arthropoda</taxon>
        <taxon>Crustacea</taxon>
        <taxon>Multicrustacea</taxon>
        <taxon>Malacostraca</taxon>
        <taxon>Eumalacostraca</taxon>
        <taxon>Eucarida</taxon>
        <taxon>Decapoda</taxon>
        <taxon>Pleocyemata</taxon>
        <taxon>Brachyura</taxon>
        <taxon>Eubrachyura</taxon>
        <taxon>Portunoidea</taxon>
        <taxon>Portunidae</taxon>
        <taxon>Portuninae</taxon>
        <taxon>Portunus</taxon>
    </lineage>
</organism>
<gene>
    <name evidence="2" type="ORF">E2C01_010355</name>
</gene>
<name>A0A5B7D8E7_PORTR</name>
<dbReference type="EMBL" id="VSRR010000594">
    <property type="protein sequence ID" value="MPC17497.1"/>
    <property type="molecule type" value="Genomic_DNA"/>
</dbReference>
<evidence type="ECO:0000313" key="3">
    <source>
        <dbReference type="Proteomes" id="UP000324222"/>
    </source>
</evidence>
<keyword evidence="3" id="KW-1185">Reference proteome</keyword>